<dbReference type="HOGENOM" id="CLU_024970_8_1_4"/>
<dbReference type="PANTHER" id="PTHR30595">
    <property type="entry name" value="GLPR-RELATED TRANSCRIPTIONAL REPRESSOR"/>
    <property type="match status" value="1"/>
</dbReference>
<dbReference type="InterPro" id="IPR038475">
    <property type="entry name" value="RecG_C_sf"/>
</dbReference>
<evidence type="ECO:0000259" key="1">
    <source>
        <dbReference type="Pfam" id="PF04326"/>
    </source>
</evidence>
<keyword evidence="4" id="KW-1185">Reference proteome</keyword>
<dbReference type="OrthoDB" id="9768354at2"/>
<name>A0A077DDD4_9BURK</name>
<dbReference type="KEGG" id="bpsi:IX83_01550"/>
<dbReference type="InterPro" id="IPR049514">
    <property type="entry name" value="Fic-like_C"/>
</dbReference>
<accession>A0A077DDD4</accession>
<evidence type="ECO:0000313" key="3">
    <source>
        <dbReference type="EMBL" id="AIL32171.1"/>
    </source>
</evidence>
<dbReference type="Pfam" id="PF21247">
    <property type="entry name" value="Fic-like_C"/>
    <property type="match status" value="1"/>
</dbReference>
<sequence>MNDKLPINIHDLLSKKTIEDERIEFKTNWNPEAILHTLCAFANDFHNLGGGYVIIGVKEEHGMPVLPPVGLNANQIDHIRKELLQLEKSAIFPSFHVLTATYEIQGKLILVLWAVAGEMRPYRAKKSLSSKNTENWAYYIRQHSSSIEAKGEIEQELLSLANKIPFDDRLCLNAKLEDLEPHLIREFLTEIKSELASEAYQLSVEQLARRMNIVGGSSEALFPKNVGLLFFNSHPDRFFPYTQIDVVHFPEGTGANRIDEKIFKGPLARIAQEALQYIKNLYLQETIIKIPNQAKAKRFWNYPFEAIEEALINAVYHRSYEIREPIEVRINATSIEILSYPGPDRSIKLSDLQAGKAVSRRYRNRRIGEFLKDLDLTEGRSTGVPKIIRAMKNNGSPEATFETDEENSYFLIRLPIHSGADQGVNQEHEDYFGRIEYFLVALEKESLGVKQLMLNMNIGDRKYFRSRYLNPALEQGFVERTLPEKPTSRYQQYRLTQLGKEYLTRQLKKEK</sequence>
<dbReference type="PANTHER" id="PTHR30595:SF6">
    <property type="entry name" value="SCHLAFEN ALBA-2 DOMAIN-CONTAINING PROTEIN"/>
    <property type="match status" value="1"/>
</dbReference>
<dbReference type="EMBL" id="CP009238">
    <property type="protein sequence ID" value="AIL32171.1"/>
    <property type="molecule type" value="Genomic_DNA"/>
</dbReference>
<reference evidence="3 4" key="1">
    <citation type="journal article" date="2014" name="BMC Genomics">
        <title>A genomic perspective on a new bacterial genus and species from the Alcaligenaceae family, Basilea psittacipulmonis.</title>
        <authorList>
            <person name="Whiteson K.L."/>
            <person name="Hernandez D."/>
            <person name="Lazarevic V."/>
            <person name="Gaia N."/>
            <person name="Farinelli L."/>
            <person name="Francois P."/>
            <person name="Pilo P."/>
            <person name="Frey J."/>
            <person name="Schrenzel J."/>
        </authorList>
    </citation>
    <scope>NUCLEOTIDE SEQUENCE [LARGE SCALE GENOMIC DNA]</scope>
    <source>
        <strain evidence="3 4">DSM 24701</strain>
    </source>
</reference>
<dbReference type="Gene3D" id="3.30.950.30">
    <property type="entry name" value="Schlafen, AAA domain"/>
    <property type="match status" value="1"/>
</dbReference>
<dbReference type="STRING" id="1072685.IX83_01550"/>
<feature type="domain" description="Schlafen AlbA-2" evidence="1">
    <location>
        <begin position="19"/>
        <end position="149"/>
    </location>
</feature>
<dbReference type="Proteomes" id="UP000028945">
    <property type="component" value="Chromosome"/>
</dbReference>
<evidence type="ECO:0000259" key="2">
    <source>
        <dbReference type="Pfam" id="PF21247"/>
    </source>
</evidence>
<dbReference type="Pfam" id="PF13749">
    <property type="entry name" value="HATPase_c_4"/>
    <property type="match status" value="1"/>
</dbReference>
<dbReference type="Gene3D" id="3.30.565.60">
    <property type="match status" value="1"/>
</dbReference>
<dbReference type="AlphaFoldDB" id="A0A077DDD4"/>
<gene>
    <name evidence="3" type="ORF">IX83_01550</name>
</gene>
<proteinExistence type="predicted"/>
<evidence type="ECO:0000313" key="4">
    <source>
        <dbReference type="Proteomes" id="UP000028945"/>
    </source>
</evidence>
<dbReference type="eggNOG" id="COG2865">
    <property type="taxonomic scope" value="Bacteria"/>
</dbReference>
<dbReference type="InterPro" id="IPR038461">
    <property type="entry name" value="Schlafen_AlbA_2_dom_sf"/>
</dbReference>
<dbReference type="Pfam" id="PF04326">
    <property type="entry name" value="SLFN_AlbA_2"/>
    <property type="match status" value="1"/>
</dbReference>
<organism evidence="3 4">
    <name type="scientific">Basilea psittacipulmonis DSM 24701</name>
    <dbReference type="NCBI Taxonomy" id="1072685"/>
    <lineage>
        <taxon>Bacteria</taxon>
        <taxon>Pseudomonadati</taxon>
        <taxon>Pseudomonadota</taxon>
        <taxon>Betaproteobacteria</taxon>
        <taxon>Burkholderiales</taxon>
        <taxon>Alcaligenaceae</taxon>
        <taxon>Basilea</taxon>
    </lineage>
</organism>
<dbReference type="InterPro" id="IPR007421">
    <property type="entry name" value="Schlafen_AlbA_2_dom"/>
</dbReference>
<dbReference type="RefSeq" id="WP_038498347.1">
    <property type="nucleotide sequence ID" value="NZ_AFWK01000093.1"/>
</dbReference>
<feature type="domain" description="Filamentation induced by cAMP protein Fic-like C-terminal" evidence="2">
    <location>
        <begin position="435"/>
        <end position="496"/>
    </location>
</feature>
<protein>
    <submittedName>
        <fullName evidence="3">Transcriptional regulator</fullName>
    </submittedName>
</protein>